<accession>A0A9P6CXT7</accession>
<feature type="compositionally biased region" description="Gly residues" evidence="1">
    <location>
        <begin position="401"/>
        <end position="413"/>
    </location>
</feature>
<dbReference type="Proteomes" id="UP000807469">
    <property type="component" value="Unassembled WGS sequence"/>
</dbReference>
<evidence type="ECO:0000313" key="3">
    <source>
        <dbReference type="Proteomes" id="UP000807469"/>
    </source>
</evidence>
<feature type="compositionally biased region" description="Low complexity" evidence="1">
    <location>
        <begin position="389"/>
        <end position="400"/>
    </location>
</feature>
<reference evidence="2" key="1">
    <citation type="submission" date="2020-11" db="EMBL/GenBank/DDBJ databases">
        <authorList>
            <consortium name="DOE Joint Genome Institute"/>
            <person name="Ahrendt S."/>
            <person name="Riley R."/>
            <person name="Andreopoulos W."/>
            <person name="Labutti K."/>
            <person name="Pangilinan J."/>
            <person name="Ruiz-Duenas F.J."/>
            <person name="Barrasa J.M."/>
            <person name="Sanchez-Garcia M."/>
            <person name="Camarero S."/>
            <person name="Miyauchi S."/>
            <person name="Serrano A."/>
            <person name="Linde D."/>
            <person name="Babiker R."/>
            <person name="Drula E."/>
            <person name="Ayuso-Fernandez I."/>
            <person name="Pacheco R."/>
            <person name="Padilla G."/>
            <person name="Ferreira P."/>
            <person name="Barriuso J."/>
            <person name="Kellner H."/>
            <person name="Castanera R."/>
            <person name="Alfaro M."/>
            <person name="Ramirez L."/>
            <person name="Pisabarro A.G."/>
            <person name="Kuo A."/>
            <person name="Tritt A."/>
            <person name="Lipzen A."/>
            <person name="He G."/>
            <person name="Yan M."/>
            <person name="Ng V."/>
            <person name="Cullen D."/>
            <person name="Martin F."/>
            <person name="Rosso M.-N."/>
            <person name="Henrissat B."/>
            <person name="Hibbett D."/>
            <person name="Martinez A.T."/>
            <person name="Grigoriev I.V."/>
        </authorList>
    </citation>
    <scope>NUCLEOTIDE SEQUENCE</scope>
    <source>
        <strain evidence="2">CIRM-BRFM 674</strain>
    </source>
</reference>
<feature type="compositionally biased region" description="Low complexity" evidence="1">
    <location>
        <begin position="171"/>
        <end position="183"/>
    </location>
</feature>
<organism evidence="2 3">
    <name type="scientific">Pholiota conissans</name>
    <dbReference type="NCBI Taxonomy" id="109636"/>
    <lineage>
        <taxon>Eukaryota</taxon>
        <taxon>Fungi</taxon>
        <taxon>Dikarya</taxon>
        <taxon>Basidiomycota</taxon>
        <taxon>Agaricomycotina</taxon>
        <taxon>Agaricomycetes</taxon>
        <taxon>Agaricomycetidae</taxon>
        <taxon>Agaricales</taxon>
        <taxon>Agaricineae</taxon>
        <taxon>Strophariaceae</taxon>
        <taxon>Pholiota</taxon>
    </lineage>
</organism>
<gene>
    <name evidence="2" type="ORF">BDN70DRAFT_990498</name>
</gene>
<proteinExistence type="predicted"/>
<feature type="region of interest" description="Disordered" evidence="1">
    <location>
        <begin position="1"/>
        <end position="32"/>
    </location>
</feature>
<keyword evidence="3" id="KW-1185">Reference proteome</keyword>
<feature type="compositionally biased region" description="Low complexity" evidence="1">
    <location>
        <begin position="312"/>
        <end position="326"/>
    </location>
</feature>
<feature type="compositionally biased region" description="Low complexity" evidence="1">
    <location>
        <begin position="340"/>
        <end position="362"/>
    </location>
</feature>
<comment type="caution">
    <text evidence="2">The sequence shown here is derived from an EMBL/GenBank/DDBJ whole genome shotgun (WGS) entry which is preliminary data.</text>
</comment>
<evidence type="ECO:0000313" key="2">
    <source>
        <dbReference type="EMBL" id="KAF9483322.1"/>
    </source>
</evidence>
<dbReference type="AlphaFoldDB" id="A0A9P6CXT7"/>
<dbReference type="EMBL" id="MU155155">
    <property type="protein sequence ID" value="KAF9483322.1"/>
    <property type="molecule type" value="Genomic_DNA"/>
</dbReference>
<evidence type="ECO:0000256" key="1">
    <source>
        <dbReference type="SAM" id="MobiDB-lite"/>
    </source>
</evidence>
<sequence length="420" mass="43530">MPHPPPSRQHGGFAPYDPRYGMTTHSSVPPQSYGALPAPSTFSFEEQAFNDPFRMGTWPQDDAMDGASLGLPSMCGCGDDCSCPGCIHHSRAAPMPSSSAYSSCNNPGHCGTCLDCTIMTLPPNAILPPNTALSIYDSSEAIDDWLRTMSASIPTDQTSFQQNFFSFQQQQQQQASWNSNTNNVLPNGFGGYNPNQSMMPFNDRSGVPPHTRHRSMPSDDINIDPRLLPPPNPSSSSSRKGSRGAADGMLRPFLTIPDSDHSTMHPRSRSPSTSSQSSQGHHGHASDGGGGIAPPYRPSGRVQGMYDPRHPAPATTSSSSSRSAPPLNMNVNVRPSMTRGPSSASSSASGVSPGSAPASAGSHNGHGRHSAHAQAAGRVPSYGSGGSPPGSAHAESASSSSGGGGEGGAGGPSLAGLHIY</sequence>
<name>A0A9P6CXT7_9AGAR</name>
<feature type="compositionally biased region" description="Low complexity" evidence="1">
    <location>
        <begin position="269"/>
        <end position="280"/>
    </location>
</feature>
<protein>
    <submittedName>
        <fullName evidence="2">Uncharacterized protein</fullName>
    </submittedName>
</protein>
<dbReference type="OrthoDB" id="5600085at2759"/>
<feature type="region of interest" description="Disordered" evidence="1">
    <location>
        <begin position="171"/>
        <end position="420"/>
    </location>
</feature>